<name>A0A011WKZ9_RUMAL</name>
<protein>
    <submittedName>
        <fullName evidence="1">Aspartate dehydrogenase</fullName>
    </submittedName>
</protein>
<dbReference type="EMBL" id="JEOB01000004">
    <property type="protein sequence ID" value="EXM37710.1"/>
    <property type="molecule type" value="Genomic_DNA"/>
</dbReference>
<accession>A0A011WKZ9</accession>
<dbReference type="AlphaFoldDB" id="A0A011WKZ9"/>
<proteinExistence type="predicted"/>
<dbReference type="Proteomes" id="UP000021369">
    <property type="component" value="Unassembled WGS sequence"/>
</dbReference>
<gene>
    <name evidence="1" type="ORF">RASY3_15275</name>
</gene>
<evidence type="ECO:0000313" key="2">
    <source>
        <dbReference type="Proteomes" id="UP000021369"/>
    </source>
</evidence>
<sequence>MKQDHGKKPYYERYLSEDIPFDPDKQTAVIKCSICTGEQIAGFKNKEDGNFTEVMLIRDADDLAKFKEIYKIEEIKKVY</sequence>
<dbReference type="RefSeq" id="WP_037289543.1">
    <property type="nucleotide sequence ID" value="NZ_JEOB01000004.1"/>
</dbReference>
<reference evidence="1 2" key="1">
    <citation type="submission" date="2013-06" db="EMBL/GenBank/DDBJ databases">
        <title>Rumen cellulosomics: divergent fiber-degrading strategies revealed by comparative genome-wide analysis of six Ruminococcal strains.</title>
        <authorList>
            <person name="Dassa B."/>
            <person name="Borovok I."/>
            <person name="Lamed R."/>
            <person name="Flint H."/>
            <person name="Yeoman C.J."/>
            <person name="White B."/>
            <person name="Bayer E.A."/>
        </authorList>
    </citation>
    <scope>NUCLEOTIDE SEQUENCE [LARGE SCALE GENOMIC DNA]</scope>
    <source>
        <strain evidence="1 2">SY3</strain>
    </source>
</reference>
<evidence type="ECO:0000313" key="1">
    <source>
        <dbReference type="EMBL" id="EXM37710.1"/>
    </source>
</evidence>
<organism evidence="1 2">
    <name type="scientific">Ruminococcus albus SY3</name>
    <dbReference type="NCBI Taxonomy" id="1341156"/>
    <lineage>
        <taxon>Bacteria</taxon>
        <taxon>Bacillati</taxon>
        <taxon>Bacillota</taxon>
        <taxon>Clostridia</taxon>
        <taxon>Eubacteriales</taxon>
        <taxon>Oscillospiraceae</taxon>
        <taxon>Ruminococcus</taxon>
    </lineage>
</organism>
<keyword evidence="2" id="KW-1185">Reference proteome</keyword>
<comment type="caution">
    <text evidence="1">The sequence shown here is derived from an EMBL/GenBank/DDBJ whole genome shotgun (WGS) entry which is preliminary data.</text>
</comment>
<dbReference type="PATRIC" id="fig|1341156.4.peg.2649"/>